<name>E0U5L6_GLOV7</name>
<dbReference type="Gene3D" id="3.30.750.24">
    <property type="entry name" value="STAS domain"/>
    <property type="match status" value="1"/>
</dbReference>
<dbReference type="InterPro" id="IPR036513">
    <property type="entry name" value="STAS_dom_sf"/>
</dbReference>
<dbReference type="AlphaFoldDB" id="E0U5L6"/>
<gene>
    <name evidence="2" type="ordered locus">Cyan7822_2766</name>
</gene>
<keyword evidence="3" id="KW-1185">Reference proteome</keyword>
<dbReference type="Pfam" id="PF01740">
    <property type="entry name" value="STAS"/>
    <property type="match status" value="1"/>
</dbReference>
<dbReference type="eggNOG" id="COG5439">
    <property type="taxonomic scope" value="Bacteria"/>
</dbReference>
<dbReference type="SUPFAM" id="SSF52091">
    <property type="entry name" value="SpoIIaa-like"/>
    <property type="match status" value="1"/>
</dbReference>
<protein>
    <recommendedName>
        <fullName evidence="1">STAS domain-containing protein</fullName>
    </recommendedName>
</protein>
<dbReference type="NCBIfam" id="NF047705">
    <property type="entry name" value="slr1659_superfam"/>
    <property type="match status" value="1"/>
</dbReference>
<feature type="domain" description="STAS" evidence="1">
    <location>
        <begin position="25"/>
        <end position="116"/>
    </location>
</feature>
<dbReference type="HOGENOM" id="CLU_136789_0_0_3"/>
<organism evidence="2 3">
    <name type="scientific">Gloeothece verrucosa (strain PCC 7822)</name>
    <name type="common">Cyanothece sp. (strain PCC 7822)</name>
    <dbReference type="NCBI Taxonomy" id="497965"/>
    <lineage>
        <taxon>Bacteria</taxon>
        <taxon>Bacillati</taxon>
        <taxon>Cyanobacteriota</taxon>
        <taxon>Cyanophyceae</taxon>
        <taxon>Oscillatoriophycideae</taxon>
        <taxon>Chroococcales</taxon>
        <taxon>Aphanothecaceae</taxon>
        <taxon>Gloeothece</taxon>
        <taxon>Gloeothece verrucosa</taxon>
    </lineage>
</organism>
<dbReference type="KEGG" id="cyj:Cyan7822_2766"/>
<sequence length="116" mass="13485">MEIQSENYHIDYDPQTMVINFRGSFRLNGMKDYGPIIEFLNKVAAEEPPLIILDLQKLEFLNSSGISMLSRFIINVRKKQKSNMVVKGSKKIDWQNKSLKNLQRLMPSLVLELNEL</sequence>
<evidence type="ECO:0000313" key="3">
    <source>
        <dbReference type="Proteomes" id="UP000008206"/>
    </source>
</evidence>
<evidence type="ECO:0000313" key="2">
    <source>
        <dbReference type="EMBL" id="ADN14729.1"/>
    </source>
</evidence>
<accession>E0U5L6</accession>
<dbReference type="InterPro" id="IPR002645">
    <property type="entry name" value="STAS_dom"/>
</dbReference>
<dbReference type="PROSITE" id="PS50801">
    <property type="entry name" value="STAS"/>
    <property type="match status" value="1"/>
</dbReference>
<dbReference type="OrthoDB" id="9805711at2"/>
<proteinExistence type="predicted"/>
<dbReference type="RefSeq" id="WP_013322834.1">
    <property type="nucleotide sequence ID" value="NC_014501.1"/>
</dbReference>
<dbReference type="Proteomes" id="UP000008206">
    <property type="component" value="Chromosome"/>
</dbReference>
<reference evidence="3" key="1">
    <citation type="journal article" date="2011" name="MBio">
        <title>Novel metabolic attributes of the genus Cyanothece, comprising a group of unicellular nitrogen-fixing Cyanobacteria.</title>
        <authorList>
            <person name="Bandyopadhyay A."/>
            <person name="Elvitigala T."/>
            <person name="Welsh E."/>
            <person name="Stockel J."/>
            <person name="Liberton M."/>
            <person name="Min H."/>
            <person name="Sherman L.A."/>
            <person name="Pakrasi H.B."/>
        </authorList>
    </citation>
    <scope>NUCLEOTIDE SEQUENCE [LARGE SCALE GENOMIC DNA]</scope>
    <source>
        <strain evidence="3">PCC 7822</strain>
    </source>
</reference>
<dbReference type="STRING" id="497965.Cyan7822_2766"/>
<dbReference type="EMBL" id="CP002198">
    <property type="protein sequence ID" value="ADN14729.1"/>
    <property type="molecule type" value="Genomic_DNA"/>
</dbReference>
<evidence type="ECO:0000259" key="1">
    <source>
        <dbReference type="PROSITE" id="PS50801"/>
    </source>
</evidence>